<name>A0ABS2TZX5_9ACTN</name>
<evidence type="ECO:0000313" key="1">
    <source>
        <dbReference type="EMBL" id="MBM9508046.1"/>
    </source>
</evidence>
<gene>
    <name evidence="1" type="ORF">ITX44_26540</name>
</gene>
<reference evidence="1 2" key="1">
    <citation type="submission" date="2021-01" db="EMBL/GenBank/DDBJ databases">
        <title>Streptomyces acididurans sp. nov., isolated from a peat swamp forest soil.</title>
        <authorList>
            <person name="Chantavorakit T."/>
            <person name="Duangmal K."/>
        </authorList>
    </citation>
    <scope>NUCLEOTIDE SEQUENCE [LARGE SCALE GENOMIC DNA]</scope>
    <source>
        <strain evidence="1 2">KK5PA1</strain>
    </source>
</reference>
<accession>A0ABS2TZX5</accession>
<dbReference type="Proteomes" id="UP000749040">
    <property type="component" value="Unassembled WGS sequence"/>
</dbReference>
<proteinExistence type="predicted"/>
<keyword evidence="2" id="KW-1185">Reference proteome</keyword>
<dbReference type="EMBL" id="JADKYB010000015">
    <property type="protein sequence ID" value="MBM9508046.1"/>
    <property type="molecule type" value="Genomic_DNA"/>
</dbReference>
<sequence>MTLYDGVRPRRGSTEPGAFLLSYSLLGTAGVLEGQRRHASMAQDILEDVEEGDEDAVIGTIVHDL</sequence>
<organism evidence="1 2">
    <name type="scientific">Actinacidiphila acididurans</name>
    <dbReference type="NCBI Taxonomy" id="2784346"/>
    <lineage>
        <taxon>Bacteria</taxon>
        <taxon>Bacillati</taxon>
        <taxon>Actinomycetota</taxon>
        <taxon>Actinomycetes</taxon>
        <taxon>Kitasatosporales</taxon>
        <taxon>Streptomycetaceae</taxon>
        <taxon>Actinacidiphila</taxon>
    </lineage>
</organism>
<comment type="caution">
    <text evidence="1">The sequence shown here is derived from an EMBL/GenBank/DDBJ whole genome shotgun (WGS) entry which is preliminary data.</text>
</comment>
<dbReference type="RefSeq" id="WP_205359907.1">
    <property type="nucleotide sequence ID" value="NZ_JADKYB010000015.1"/>
</dbReference>
<evidence type="ECO:0000313" key="2">
    <source>
        <dbReference type="Proteomes" id="UP000749040"/>
    </source>
</evidence>
<protein>
    <submittedName>
        <fullName evidence="1">Uncharacterized protein</fullName>
    </submittedName>
</protein>